<dbReference type="SUPFAM" id="SSF48498">
    <property type="entry name" value="Tetracyclin repressor-like, C-terminal domain"/>
    <property type="match status" value="1"/>
</dbReference>
<dbReference type="EMBL" id="AUBJ02000001">
    <property type="protein sequence ID" value="MCP2332440.1"/>
    <property type="molecule type" value="Genomic_DNA"/>
</dbReference>
<dbReference type="InterPro" id="IPR009057">
    <property type="entry name" value="Homeodomain-like_sf"/>
</dbReference>
<dbReference type="InterPro" id="IPR050109">
    <property type="entry name" value="HTH-type_TetR-like_transc_reg"/>
</dbReference>
<name>A0ABT1JIU5_ACTCY</name>
<reference evidence="7 8" key="1">
    <citation type="submission" date="2022-06" db="EMBL/GenBank/DDBJ databases">
        <title>Genomic Encyclopedia of Type Strains, Phase I: the one thousand microbial genomes (KMG-I) project.</title>
        <authorList>
            <person name="Kyrpides N."/>
        </authorList>
    </citation>
    <scope>NUCLEOTIDE SEQUENCE [LARGE SCALE GENOMIC DNA]</scope>
    <source>
        <strain evidence="7 8">DSM 43889</strain>
    </source>
</reference>
<keyword evidence="1" id="KW-0805">Transcription regulation</keyword>
<dbReference type="PANTHER" id="PTHR30055">
    <property type="entry name" value="HTH-TYPE TRANSCRIPTIONAL REGULATOR RUTR"/>
    <property type="match status" value="1"/>
</dbReference>
<dbReference type="InterPro" id="IPR041583">
    <property type="entry name" value="TetR_C_31"/>
</dbReference>
<keyword evidence="2 4" id="KW-0238">DNA-binding</keyword>
<comment type="caution">
    <text evidence="7">The sequence shown here is derived from an EMBL/GenBank/DDBJ whole genome shotgun (WGS) entry which is preliminary data.</text>
</comment>
<feature type="domain" description="HTH tetR-type" evidence="6">
    <location>
        <begin position="31"/>
        <end position="91"/>
    </location>
</feature>
<evidence type="ECO:0000256" key="2">
    <source>
        <dbReference type="ARBA" id="ARBA00023125"/>
    </source>
</evidence>
<evidence type="ECO:0000313" key="8">
    <source>
        <dbReference type="Proteomes" id="UP000791080"/>
    </source>
</evidence>
<evidence type="ECO:0000256" key="3">
    <source>
        <dbReference type="ARBA" id="ARBA00023163"/>
    </source>
</evidence>
<dbReference type="Proteomes" id="UP000791080">
    <property type="component" value="Unassembled WGS sequence"/>
</dbReference>
<gene>
    <name evidence="7" type="ORF">G443_002710</name>
</gene>
<feature type="region of interest" description="Disordered" evidence="5">
    <location>
        <begin position="1"/>
        <end position="33"/>
    </location>
</feature>
<accession>A0ABT1JIU5</accession>
<dbReference type="InterPro" id="IPR001647">
    <property type="entry name" value="HTH_TetR"/>
</dbReference>
<evidence type="ECO:0000256" key="4">
    <source>
        <dbReference type="PROSITE-ProRule" id="PRU00335"/>
    </source>
</evidence>
<organism evidence="7 8">
    <name type="scientific">Actinoalloteichus caeruleus DSM 43889</name>
    <dbReference type="NCBI Taxonomy" id="1120930"/>
    <lineage>
        <taxon>Bacteria</taxon>
        <taxon>Bacillati</taxon>
        <taxon>Actinomycetota</taxon>
        <taxon>Actinomycetes</taxon>
        <taxon>Pseudonocardiales</taxon>
        <taxon>Pseudonocardiaceae</taxon>
        <taxon>Actinoalloteichus</taxon>
        <taxon>Actinoalloteichus cyanogriseus</taxon>
    </lineage>
</organism>
<feature type="DNA-binding region" description="H-T-H motif" evidence="4">
    <location>
        <begin position="54"/>
        <end position="73"/>
    </location>
</feature>
<dbReference type="Gene3D" id="1.10.357.10">
    <property type="entry name" value="Tetracycline Repressor, domain 2"/>
    <property type="match status" value="1"/>
</dbReference>
<evidence type="ECO:0000256" key="1">
    <source>
        <dbReference type="ARBA" id="ARBA00023015"/>
    </source>
</evidence>
<evidence type="ECO:0000259" key="6">
    <source>
        <dbReference type="PROSITE" id="PS50977"/>
    </source>
</evidence>
<dbReference type="PROSITE" id="PS50977">
    <property type="entry name" value="HTH_TETR_2"/>
    <property type="match status" value="1"/>
</dbReference>
<dbReference type="PANTHER" id="PTHR30055:SF234">
    <property type="entry name" value="HTH-TYPE TRANSCRIPTIONAL REGULATOR BETI"/>
    <property type="match status" value="1"/>
</dbReference>
<keyword evidence="8" id="KW-1185">Reference proteome</keyword>
<dbReference type="InterPro" id="IPR036271">
    <property type="entry name" value="Tet_transcr_reg_TetR-rel_C_sf"/>
</dbReference>
<protein>
    <submittedName>
        <fullName evidence="7">Transcriptional regulator, TetR family</fullName>
    </submittedName>
</protein>
<dbReference type="SUPFAM" id="SSF46689">
    <property type="entry name" value="Homeodomain-like"/>
    <property type="match status" value="1"/>
</dbReference>
<keyword evidence="3" id="KW-0804">Transcription</keyword>
<evidence type="ECO:0000313" key="7">
    <source>
        <dbReference type="EMBL" id="MCP2332440.1"/>
    </source>
</evidence>
<sequence>MAEARAVRPGNPDGGARGAPPPPHRRADPSSTRRDQVLAGAVRLLAGGGPRALTHRAVDEAAGLPAGSTSNLFRTRDALVAGVLDHILAEEEALVAGAAGAQAPATPDQLVAYLVGFLDQMLGVGRDLTLARRALFAEAGVRPEVRREITERTRFFWELGGRWLRGLGAPDPERRARLLLAMIDGIITERLVRPEPPLDVEEAVELVLRGILSTP</sequence>
<proteinExistence type="predicted"/>
<dbReference type="Pfam" id="PF17940">
    <property type="entry name" value="TetR_C_31"/>
    <property type="match status" value="1"/>
</dbReference>
<evidence type="ECO:0000256" key="5">
    <source>
        <dbReference type="SAM" id="MobiDB-lite"/>
    </source>
</evidence>